<dbReference type="EMBL" id="CP062310">
    <property type="protein sequence ID" value="QOJ79468.1"/>
    <property type="molecule type" value="Genomic_DNA"/>
</dbReference>
<protein>
    <submittedName>
        <fullName evidence="2">Uncharacterized protein</fullName>
    </submittedName>
</protein>
<keyword evidence="3" id="KW-1185">Reference proteome</keyword>
<evidence type="ECO:0000313" key="3">
    <source>
        <dbReference type="Proteomes" id="UP000594121"/>
    </source>
</evidence>
<feature type="transmembrane region" description="Helical" evidence="1">
    <location>
        <begin position="6"/>
        <end position="33"/>
    </location>
</feature>
<keyword evidence="1" id="KW-1133">Transmembrane helix</keyword>
<dbReference type="Proteomes" id="UP000594121">
    <property type="component" value="Chromosome"/>
</dbReference>
<organism evidence="2 3">
    <name type="scientific">Infirmifilum lucidum</name>
    <dbReference type="NCBI Taxonomy" id="2776706"/>
    <lineage>
        <taxon>Archaea</taxon>
        <taxon>Thermoproteota</taxon>
        <taxon>Thermoprotei</taxon>
        <taxon>Thermofilales</taxon>
        <taxon>Thermofilaceae</taxon>
        <taxon>Infirmifilum</taxon>
    </lineage>
</organism>
<dbReference type="InParanoid" id="A0A7L9FI13"/>
<dbReference type="GeneID" id="59148856"/>
<evidence type="ECO:0000256" key="1">
    <source>
        <dbReference type="SAM" id="Phobius"/>
    </source>
</evidence>
<proteinExistence type="predicted"/>
<sequence>MPTPIISHLVGTTTLLAVALILVVMFSFVAFVYNMETMNTMLSEIAESCAREIVELVSIHTLGGGDYTVMLLNVPKDIGGQPYTLQVTDVAENKLLVNASLQIYRQVRIVVTPNFGSNPVHATPGEFQVAPWLKVASKIMLPLPQGYKPVLVAYRKSGYIYIGFAAVP</sequence>
<name>A0A7L9FI13_9CREN</name>
<keyword evidence="1" id="KW-0812">Transmembrane</keyword>
<dbReference type="AlphaFoldDB" id="A0A7L9FI13"/>
<accession>A0A7L9FI13</accession>
<reference evidence="2 3" key="1">
    <citation type="submission" date="2020-10" db="EMBL/GenBank/DDBJ databases">
        <title>Thermofilum lucidum 3507LT sp. nov. a novel member of Thermofilaceae family isolated from Chile hot spring, and proposal of description order Thermofilales.</title>
        <authorList>
            <person name="Zayulina K.S."/>
            <person name="Elcheninov A.G."/>
            <person name="Toshchakov S.V."/>
            <person name="Kublanov I.V."/>
        </authorList>
    </citation>
    <scope>NUCLEOTIDE SEQUENCE [LARGE SCALE GENOMIC DNA]</scope>
    <source>
        <strain evidence="2 3">3507LT</strain>
    </source>
</reference>
<keyword evidence="1" id="KW-0472">Membrane</keyword>
<dbReference type="RefSeq" id="WP_192819440.1">
    <property type="nucleotide sequence ID" value="NZ_CP062310.1"/>
</dbReference>
<evidence type="ECO:0000313" key="2">
    <source>
        <dbReference type="EMBL" id="QOJ79468.1"/>
    </source>
</evidence>
<gene>
    <name evidence="2" type="ORF">IG193_03130</name>
</gene>
<dbReference type="KEGG" id="thel:IG193_03130"/>